<dbReference type="EMBL" id="NKQK01000008">
    <property type="protein sequence ID" value="PSS24046.1"/>
    <property type="molecule type" value="Genomic_DNA"/>
</dbReference>
<protein>
    <submittedName>
        <fullName evidence="2">Inositol-tetrakisphosphate 1-kinase</fullName>
    </submittedName>
</protein>
<gene>
    <name evidence="2" type="ORF">CEY00_Acc08923</name>
</gene>
<dbReference type="GO" id="GO:0016301">
    <property type="term" value="F:kinase activity"/>
    <property type="evidence" value="ECO:0007669"/>
    <property type="project" value="UniProtKB-KW"/>
</dbReference>
<proteinExistence type="predicted"/>
<keyword evidence="2" id="KW-0808">Transferase</keyword>
<evidence type="ECO:0000313" key="3">
    <source>
        <dbReference type="Proteomes" id="UP000241394"/>
    </source>
</evidence>
<evidence type="ECO:0000256" key="1">
    <source>
        <dbReference type="SAM" id="SignalP"/>
    </source>
</evidence>
<feature type="signal peptide" evidence="1">
    <location>
        <begin position="1"/>
        <end position="20"/>
    </location>
</feature>
<organism evidence="2 3">
    <name type="scientific">Actinidia chinensis var. chinensis</name>
    <name type="common">Chinese soft-hair kiwi</name>
    <dbReference type="NCBI Taxonomy" id="1590841"/>
    <lineage>
        <taxon>Eukaryota</taxon>
        <taxon>Viridiplantae</taxon>
        <taxon>Streptophyta</taxon>
        <taxon>Embryophyta</taxon>
        <taxon>Tracheophyta</taxon>
        <taxon>Spermatophyta</taxon>
        <taxon>Magnoliopsida</taxon>
        <taxon>eudicotyledons</taxon>
        <taxon>Gunneridae</taxon>
        <taxon>Pentapetalae</taxon>
        <taxon>asterids</taxon>
        <taxon>Ericales</taxon>
        <taxon>Actinidiaceae</taxon>
        <taxon>Actinidia</taxon>
    </lineage>
</organism>
<dbReference type="Proteomes" id="UP000241394">
    <property type="component" value="Chromosome LG8"/>
</dbReference>
<evidence type="ECO:0000313" key="2">
    <source>
        <dbReference type="EMBL" id="PSS24046.1"/>
    </source>
</evidence>
<keyword evidence="2" id="KW-0418">Kinase</keyword>
<dbReference type="AlphaFoldDB" id="A0A2R6R920"/>
<comment type="caution">
    <text evidence="2">The sequence shown here is derived from an EMBL/GenBank/DDBJ whole genome shotgun (WGS) entry which is preliminary data.</text>
</comment>
<keyword evidence="1" id="KW-0732">Signal</keyword>
<sequence>MGRVRGILLDGSALLAAAAANNDDDEHVNASLKPGAEYLLRKLSYSNIHTAISYRLDLSAHKVLLYCASLCSGNFTF</sequence>
<keyword evidence="3" id="KW-1185">Reference proteome</keyword>
<dbReference type="Gramene" id="PSS24046">
    <property type="protein sequence ID" value="PSS24046"/>
    <property type="gene ID" value="CEY00_Acc08923"/>
</dbReference>
<feature type="chain" id="PRO_5015310941" evidence="1">
    <location>
        <begin position="21"/>
        <end position="77"/>
    </location>
</feature>
<dbReference type="InParanoid" id="A0A2R6R920"/>
<reference evidence="3" key="2">
    <citation type="journal article" date="2018" name="BMC Genomics">
        <title>A manually annotated Actinidia chinensis var. chinensis (kiwifruit) genome highlights the challenges associated with draft genomes and gene prediction in plants.</title>
        <authorList>
            <person name="Pilkington S.M."/>
            <person name="Crowhurst R."/>
            <person name="Hilario E."/>
            <person name="Nardozza S."/>
            <person name="Fraser L."/>
            <person name="Peng Y."/>
            <person name="Gunaseelan K."/>
            <person name="Simpson R."/>
            <person name="Tahir J."/>
            <person name="Deroles S.C."/>
            <person name="Templeton K."/>
            <person name="Luo Z."/>
            <person name="Davy M."/>
            <person name="Cheng C."/>
            <person name="McNeilage M."/>
            <person name="Scaglione D."/>
            <person name="Liu Y."/>
            <person name="Zhang Q."/>
            <person name="Datson P."/>
            <person name="De Silva N."/>
            <person name="Gardiner S.E."/>
            <person name="Bassett H."/>
            <person name="Chagne D."/>
            <person name="McCallum J."/>
            <person name="Dzierzon H."/>
            <person name="Deng C."/>
            <person name="Wang Y.Y."/>
            <person name="Barron L."/>
            <person name="Manako K."/>
            <person name="Bowen J."/>
            <person name="Foster T.M."/>
            <person name="Erridge Z.A."/>
            <person name="Tiffin H."/>
            <person name="Waite C.N."/>
            <person name="Davies K.M."/>
            <person name="Grierson E.P."/>
            <person name="Laing W.A."/>
            <person name="Kirk R."/>
            <person name="Chen X."/>
            <person name="Wood M."/>
            <person name="Montefiori M."/>
            <person name="Brummell D.A."/>
            <person name="Schwinn K.E."/>
            <person name="Catanach A."/>
            <person name="Fullerton C."/>
            <person name="Li D."/>
            <person name="Meiyalaghan S."/>
            <person name="Nieuwenhuizen N."/>
            <person name="Read N."/>
            <person name="Prakash R."/>
            <person name="Hunter D."/>
            <person name="Zhang H."/>
            <person name="McKenzie M."/>
            <person name="Knabel M."/>
            <person name="Harris A."/>
            <person name="Allan A.C."/>
            <person name="Gleave A."/>
            <person name="Chen A."/>
            <person name="Janssen B.J."/>
            <person name="Plunkett B."/>
            <person name="Ampomah-Dwamena C."/>
            <person name="Voogd C."/>
            <person name="Leif D."/>
            <person name="Lafferty D."/>
            <person name="Souleyre E.J.F."/>
            <person name="Varkonyi-Gasic E."/>
            <person name="Gambi F."/>
            <person name="Hanley J."/>
            <person name="Yao J.L."/>
            <person name="Cheung J."/>
            <person name="David K.M."/>
            <person name="Warren B."/>
            <person name="Marsh K."/>
            <person name="Snowden K.C."/>
            <person name="Lin-Wang K."/>
            <person name="Brian L."/>
            <person name="Martinez-Sanchez M."/>
            <person name="Wang M."/>
            <person name="Ileperuma N."/>
            <person name="Macnee N."/>
            <person name="Campin R."/>
            <person name="McAtee P."/>
            <person name="Drummond R.S.M."/>
            <person name="Espley R.V."/>
            <person name="Ireland H.S."/>
            <person name="Wu R."/>
            <person name="Atkinson R.G."/>
            <person name="Karunairetnam S."/>
            <person name="Bulley S."/>
            <person name="Chunkath S."/>
            <person name="Hanley Z."/>
            <person name="Storey R."/>
            <person name="Thrimawithana A.H."/>
            <person name="Thomson S."/>
            <person name="David C."/>
            <person name="Testolin R."/>
            <person name="Huang H."/>
            <person name="Hellens R.P."/>
            <person name="Schaffer R.J."/>
        </authorList>
    </citation>
    <scope>NUCLEOTIDE SEQUENCE [LARGE SCALE GENOMIC DNA]</scope>
    <source>
        <strain evidence="3">cv. Red5</strain>
    </source>
</reference>
<reference evidence="2 3" key="1">
    <citation type="submission" date="2017-07" db="EMBL/GenBank/DDBJ databases">
        <title>An improved, manually edited Actinidia chinensis var. chinensis (kiwifruit) genome highlights the challenges associated with draft genomes and gene prediction in plants.</title>
        <authorList>
            <person name="Pilkington S."/>
            <person name="Crowhurst R."/>
            <person name="Hilario E."/>
            <person name="Nardozza S."/>
            <person name="Fraser L."/>
            <person name="Peng Y."/>
            <person name="Gunaseelan K."/>
            <person name="Simpson R."/>
            <person name="Tahir J."/>
            <person name="Deroles S."/>
            <person name="Templeton K."/>
            <person name="Luo Z."/>
            <person name="Davy M."/>
            <person name="Cheng C."/>
            <person name="Mcneilage M."/>
            <person name="Scaglione D."/>
            <person name="Liu Y."/>
            <person name="Zhang Q."/>
            <person name="Datson P."/>
            <person name="De Silva N."/>
            <person name="Gardiner S."/>
            <person name="Bassett H."/>
            <person name="Chagne D."/>
            <person name="Mccallum J."/>
            <person name="Dzierzon H."/>
            <person name="Deng C."/>
            <person name="Wang Y.-Y."/>
            <person name="Barron N."/>
            <person name="Manako K."/>
            <person name="Bowen J."/>
            <person name="Foster T."/>
            <person name="Erridge Z."/>
            <person name="Tiffin H."/>
            <person name="Waite C."/>
            <person name="Davies K."/>
            <person name="Grierson E."/>
            <person name="Laing W."/>
            <person name="Kirk R."/>
            <person name="Chen X."/>
            <person name="Wood M."/>
            <person name="Montefiori M."/>
            <person name="Brummell D."/>
            <person name="Schwinn K."/>
            <person name="Catanach A."/>
            <person name="Fullerton C."/>
            <person name="Li D."/>
            <person name="Meiyalaghan S."/>
            <person name="Nieuwenhuizen N."/>
            <person name="Read N."/>
            <person name="Prakash R."/>
            <person name="Hunter D."/>
            <person name="Zhang H."/>
            <person name="Mckenzie M."/>
            <person name="Knabel M."/>
            <person name="Harris A."/>
            <person name="Allan A."/>
            <person name="Chen A."/>
            <person name="Janssen B."/>
            <person name="Plunkett B."/>
            <person name="Dwamena C."/>
            <person name="Voogd C."/>
            <person name="Leif D."/>
            <person name="Lafferty D."/>
            <person name="Souleyre E."/>
            <person name="Varkonyi-Gasic E."/>
            <person name="Gambi F."/>
            <person name="Hanley J."/>
            <person name="Yao J.-L."/>
            <person name="Cheung J."/>
            <person name="David K."/>
            <person name="Warren B."/>
            <person name="Marsh K."/>
            <person name="Snowden K."/>
            <person name="Lin-Wang K."/>
            <person name="Brian L."/>
            <person name="Martinez-Sanchez M."/>
            <person name="Wang M."/>
            <person name="Ileperuma N."/>
            <person name="Macnee N."/>
            <person name="Campin R."/>
            <person name="Mcatee P."/>
            <person name="Drummond R."/>
            <person name="Espley R."/>
            <person name="Ireland H."/>
            <person name="Wu R."/>
            <person name="Atkinson R."/>
            <person name="Karunairetnam S."/>
            <person name="Bulley S."/>
            <person name="Chunkath S."/>
            <person name="Hanley Z."/>
            <person name="Storey R."/>
            <person name="Thrimawithana A."/>
            <person name="Thomson S."/>
            <person name="David C."/>
            <person name="Testolin R."/>
        </authorList>
    </citation>
    <scope>NUCLEOTIDE SEQUENCE [LARGE SCALE GENOMIC DNA]</scope>
    <source>
        <strain evidence="3">cv. Red5</strain>
        <tissue evidence="2">Young leaf</tissue>
    </source>
</reference>
<name>A0A2R6R920_ACTCC</name>
<accession>A0A2R6R920</accession>